<dbReference type="InterPro" id="IPR015422">
    <property type="entry name" value="PyrdxlP-dep_Trfase_small"/>
</dbReference>
<keyword evidence="10" id="KW-0535">Nitrogen fixation</keyword>
<keyword evidence="16" id="KW-1185">Reference proteome</keyword>
<dbReference type="Pfam" id="PF00266">
    <property type="entry name" value="Aminotran_5"/>
    <property type="match status" value="1"/>
</dbReference>
<dbReference type="InterPro" id="IPR015424">
    <property type="entry name" value="PyrdxlP-dep_Trfase"/>
</dbReference>
<evidence type="ECO:0000256" key="12">
    <source>
        <dbReference type="ARBA" id="ARBA00050776"/>
    </source>
</evidence>
<dbReference type="GO" id="GO:0031071">
    <property type="term" value="F:cysteine desulfurase activity"/>
    <property type="evidence" value="ECO:0007669"/>
    <property type="project" value="UniProtKB-EC"/>
</dbReference>
<evidence type="ECO:0000256" key="2">
    <source>
        <dbReference type="ARBA" id="ARBA00003120"/>
    </source>
</evidence>
<evidence type="ECO:0000313" key="16">
    <source>
        <dbReference type="Proteomes" id="UP000017842"/>
    </source>
</evidence>
<dbReference type="GO" id="GO:0051536">
    <property type="term" value="F:iron-sulfur cluster binding"/>
    <property type="evidence" value="ECO:0007669"/>
    <property type="project" value="UniProtKB-KW"/>
</dbReference>
<evidence type="ECO:0000256" key="6">
    <source>
        <dbReference type="ARBA" id="ARBA00022723"/>
    </source>
</evidence>
<dbReference type="Gene3D" id="1.10.260.50">
    <property type="match status" value="1"/>
</dbReference>
<keyword evidence="5 15" id="KW-0808">Transferase</keyword>
<sequence length="385" mass="40421">MIATNTIVYLDNNSTTAIAPECMAAVAASLQDNFGNPSSKHRLGEAAKLKVLAARAQVAALVGATSPEIVFTSSGTEAIHHAILGALALCPDKSHIITSVVEHPSQLALLQHLEGQGKRITYLPVNTCGQLNFDDLSNAITSDTALISLMWANNETGALFPIAKAAQIAAEKGVLFHTDAVQAVGKVAIDLSQVPVDFLSLSGHKLHATKGIGALFVRKGRKLPPVLFGHQERGRRGGTENVPGIIALGVAAELAMTELKLQSEARVAALRDSLEQKILALFPWSSVNGAASERLAGTSSICFGGIDADLLITKLDKAEICVSAGAACTSTGTEPSHVLLAMGLSPEQAAATIRFSLSRYTKMEEIDRVIEVLPELIDNLLAEAA</sequence>
<evidence type="ECO:0000313" key="15">
    <source>
        <dbReference type="EMBL" id="ESS73503.1"/>
    </source>
</evidence>
<keyword evidence="7" id="KW-0663">Pyridoxal phosphate</keyword>
<dbReference type="AlphaFoldDB" id="V5C9L9"/>
<evidence type="ECO:0000256" key="13">
    <source>
        <dbReference type="RuleBase" id="RU004504"/>
    </source>
</evidence>
<gene>
    <name evidence="15" type="primary">nifS</name>
    <name evidence="15" type="ORF">MGMO_18c00110</name>
</gene>
<evidence type="ECO:0000256" key="10">
    <source>
        <dbReference type="ARBA" id="ARBA00023231"/>
    </source>
</evidence>
<dbReference type="Gene3D" id="3.90.1150.10">
    <property type="entry name" value="Aspartate Aminotransferase, domain 1"/>
    <property type="match status" value="1"/>
</dbReference>
<dbReference type="PANTHER" id="PTHR11601">
    <property type="entry name" value="CYSTEINE DESULFURYLASE FAMILY MEMBER"/>
    <property type="match status" value="1"/>
</dbReference>
<dbReference type="SUPFAM" id="SSF53383">
    <property type="entry name" value="PLP-dependent transferases"/>
    <property type="match status" value="1"/>
</dbReference>
<dbReference type="EMBL" id="AYLO01000018">
    <property type="protein sequence ID" value="ESS73503.1"/>
    <property type="molecule type" value="Genomic_DNA"/>
</dbReference>
<evidence type="ECO:0000256" key="8">
    <source>
        <dbReference type="ARBA" id="ARBA00023004"/>
    </source>
</evidence>
<dbReference type="GO" id="GO:0046872">
    <property type="term" value="F:metal ion binding"/>
    <property type="evidence" value="ECO:0007669"/>
    <property type="project" value="UniProtKB-KW"/>
</dbReference>
<proteinExistence type="inferred from homology"/>
<dbReference type="RefSeq" id="WP_023493517.1">
    <property type="nucleotide sequence ID" value="NZ_AYLO01000018.1"/>
</dbReference>
<comment type="function">
    <text evidence="2">Catalyzes the removal of elemental sulfur atoms from cysteine to produce alanine. Seems to participate in the biosynthesis of the nitrogenase metalloclusters by providing the inorganic sulfur required for the Fe-S core formation.</text>
</comment>
<evidence type="ECO:0000256" key="4">
    <source>
        <dbReference type="ARBA" id="ARBA00012239"/>
    </source>
</evidence>
<comment type="similarity">
    <text evidence="3">Belongs to the class-V pyridoxal-phosphate-dependent aminotransferase family. NifS/IscS subfamily.</text>
</comment>
<dbReference type="InterPro" id="IPR015421">
    <property type="entry name" value="PyrdxlP-dep_Trfase_major"/>
</dbReference>
<evidence type="ECO:0000256" key="11">
    <source>
        <dbReference type="ARBA" id="ARBA00031911"/>
    </source>
</evidence>
<evidence type="ECO:0000256" key="9">
    <source>
        <dbReference type="ARBA" id="ARBA00023014"/>
    </source>
</evidence>
<dbReference type="eggNOG" id="COG1104">
    <property type="taxonomic scope" value="Bacteria"/>
</dbReference>
<feature type="domain" description="Aminotransferase class V" evidence="14">
    <location>
        <begin position="8"/>
        <end position="369"/>
    </location>
</feature>
<keyword evidence="9" id="KW-0411">Iron-sulfur</keyword>
<accession>V5C9L9</accession>
<dbReference type="InterPro" id="IPR016454">
    <property type="entry name" value="Cysteine_dSase"/>
</dbReference>
<dbReference type="PIRSF" id="PIRSF005572">
    <property type="entry name" value="NifS"/>
    <property type="match status" value="1"/>
</dbReference>
<organism evidence="15 16">
    <name type="scientific">Methyloglobulus morosus KoM1</name>
    <dbReference type="NCBI Taxonomy" id="1116472"/>
    <lineage>
        <taxon>Bacteria</taxon>
        <taxon>Pseudomonadati</taxon>
        <taxon>Pseudomonadota</taxon>
        <taxon>Gammaproteobacteria</taxon>
        <taxon>Methylococcales</taxon>
        <taxon>Methylococcaceae</taxon>
        <taxon>Methyloglobulus</taxon>
    </lineage>
</organism>
<keyword evidence="8" id="KW-0408">Iron</keyword>
<dbReference type="PATRIC" id="fig|1116472.3.peg.624"/>
<dbReference type="PANTHER" id="PTHR11601:SF34">
    <property type="entry name" value="CYSTEINE DESULFURASE"/>
    <property type="match status" value="1"/>
</dbReference>
<protein>
    <recommendedName>
        <fullName evidence="4">cysteine desulfurase</fullName>
        <ecNumber evidence="4">2.8.1.7</ecNumber>
    </recommendedName>
    <alternativeName>
        <fullName evidence="11">Nitrogenase metalloclusters biosynthesis protein NifS</fullName>
    </alternativeName>
</protein>
<dbReference type="Proteomes" id="UP000017842">
    <property type="component" value="Unassembled WGS sequence"/>
</dbReference>
<dbReference type="EC" id="2.8.1.7" evidence="4"/>
<evidence type="ECO:0000256" key="3">
    <source>
        <dbReference type="ARBA" id="ARBA00006490"/>
    </source>
</evidence>
<evidence type="ECO:0000256" key="1">
    <source>
        <dbReference type="ARBA" id="ARBA00001933"/>
    </source>
</evidence>
<dbReference type="FunFam" id="3.40.640.10:FF:000084">
    <property type="entry name" value="IscS-like cysteine desulfurase"/>
    <property type="match status" value="1"/>
</dbReference>
<name>V5C9L9_9GAMM</name>
<comment type="catalytic activity">
    <reaction evidence="12">
        <text>(sulfur carrier)-H + L-cysteine = (sulfur carrier)-SH + L-alanine</text>
        <dbReference type="Rhea" id="RHEA:43892"/>
        <dbReference type="Rhea" id="RHEA-COMP:14737"/>
        <dbReference type="Rhea" id="RHEA-COMP:14739"/>
        <dbReference type="ChEBI" id="CHEBI:29917"/>
        <dbReference type="ChEBI" id="CHEBI:35235"/>
        <dbReference type="ChEBI" id="CHEBI:57972"/>
        <dbReference type="ChEBI" id="CHEBI:64428"/>
        <dbReference type="EC" id="2.8.1.7"/>
    </reaction>
</comment>
<dbReference type="InterPro" id="IPR020578">
    <property type="entry name" value="Aminotrans_V_PyrdxlP_BS"/>
</dbReference>
<evidence type="ECO:0000259" key="14">
    <source>
        <dbReference type="Pfam" id="PF00266"/>
    </source>
</evidence>
<dbReference type="PROSITE" id="PS00595">
    <property type="entry name" value="AA_TRANSFER_CLASS_5"/>
    <property type="match status" value="1"/>
</dbReference>
<comment type="cofactor">
    <cofactor evidence="1 13">
        <name>pyridoxal 5'-phosphate</name>
        <dbReference type="ChEBI" id="CHEBI:597326"/>
    </cofactor>
</comment>
<evidence type="ECO:0000256" key="5">
    <source>
        <dbReference type="ARBA" id="ARBA00022679"/>
    </source>
</evidence>
<dbReference type="OrthoDB" id="9808002at2"/>
<keyword evidence="6" id="KW-0479">Metal-binding</keyword>
<comment type="caution">
    <text evidence="15">The sequence shown here is derived from an EMBL/GenBank/DDBJ whole genome shotgun (WGS) entry which is preliminary data.</text>
</comment>
<evidence type="ECO:0000256" key="7">
    <source>
        <dbReference type="ARBA" id="ARBA00022898"/>
    </source>
</evidence>
<reference evidence="15 16" key="1">
    <citation type="journal article" date="2013" name="Genome Announc.">
        <title>Draft Genome Sequence of the Methanotrophic Gammaproteobacterium Methyloglobulus morosus DSM 22980 Strain KoM1.</title>
        <authorList>
            <person name="Poehlein A."/>
            <person name="Deutzmann J.S."/>
            <person name="Daniel R."/>
            <person name="Simeonova D.D."/>
        </authorList>
    </citation>
    <scope>NUCLEOTIDE SEQUENCE [LARGE SCALE GENOMIC DNA]</scope>
    <source>
        <strain evidence="15 16">KoM1</strain>
    </source>
</reference>
<dbReference type="Gene3D" id="3.40.640.10">
    <property type="entry name" value="Type I PLP-dependent aspartate aminotransferase-like (Major domain)"/>
    <property type="match status" value="1"/>
</dbReference>
<dbReference type="STRING" id="1116472.MGMO_18c00110"/>
<dbReference type="InterPro" id="IPR000192">
    <property type="entry name" value="Aminotrans_V_dom"/>
</dbReference>